<dbReference type="Gene3D" id="1.25.40.10">
    <property type="entry name" value="Tetratricopeptide repeat domain"/>
    <property type="match status" value="1"/>
</dbReference>
<organism evidence="3 4">
    <name type="scientific">Campylobacter cuniculorum DSM 23162 = LMG 24588</name>
    <dbReference type="NCBI Taxonomy" id="1121267"/>
    <lineage>
        <taxon>Bacteria</taxon>
        <taxon>Pseudomonadati</taxon>
        <taxon>Campylobacterota</taxon>
        <taxon>Epsilonproteobacteria</taxon>
        <taxon>Campylobacterales</taxon>
        <taxon>Campylobacteraceae</taxon>
        <taxon>Campylobacter</taxon>
    </lineage>
</organism>
<dbReference type="KEGG" id="ccun:CCUN_1311"/>
<dbReference type="STRING" id="1121267.CCUN_1311"/>
<sequence length="420" mass="49694">MTFKSLVKKTYRETKNSFFLTRMVCLIVNIYLGKLSNHKKALTILNVLKFLKQNIAYFYLAQLAYIYNNLTQSLSYINIFLKSSPNHADAIYFKCDILSLCEQKNEAFNLLENLLQNSSRIKTWMMFAKLVQDNQDLKRLLNLYKQNIDNYPKFKQKHDEILKAFAKAAINIKDFTLAKKFAKEALFIFMKKGAKAHFISKEAMRLEDAKEALSELRELLEENHIQMFLISGTFLGCIREKNILSHDYDIDVGVYYTDLKKLREIFIESKNFILKSYTYEGGVQIYHINGVYIDVFLHYEENGFVYHNGDFMRWRNTPFELISYDFLGRKYLGPKNYDLYLKENYGLDWKIPKNSTQFNSFLDTPNIEILDENRMIIFLYELLFKTFAIKNEKQILNALKTYGEEGFVKEYLNLKQEQIG</sequence>
<dbReference type="PANTHER" id="PTHR43404">
    <property type="entry name" value="LIPOPOLYSACCHARIDE CHOLINEPHOSPHOTRANSFERASE LICD"/>
    <property type="match status" value="1"/>
</dbReference>
<accession>A0A1W6BXY3</accession>
<name>A0A1W6BXY3_9BACT</name>
<dbReference type="Proteomes" id="UP000192902">
    <property type="component" value="Chromosome"/>
</dbReference>
<dbReference type="GO" id="GO:0009100">
    <property type="term" value="P:glycoprotein metabolic process"/>
    <property type="evidence" value="ECO:0007669"/>
    <property type="project" value="UniProtKB-ARBA"/>
</dbReference>
<evidence type="ECO:0000259" key="2">
    <source>
        <dbReference type="Pfam" id="PF04991"/>
    </source>
</evidence>
<proteinExistence type="predicted"/>
<dbReference type="SUPFAM" id="SSF48452">
    <property type="entry name" value="TPR-like"/>
    <property type="match status" value="1"/>
</dbReference>
<gene>
    <name evidence="3" type="ORF">CCUN_1311</name>
</gene>
<dbReference type="InterPro" id="IPR007074">
    <property type="entry name" value="LicD/FKTN/FKRP_NTP_transf"/>
</dbReference>
<dbReference type="AlphaFoldDB" id="A0A1W6BXY3"/>
<feature type="domain" description="LicD/FKTN/FKRP nucleotidyltransferase" evidence="2">
    <location>
        <begin position="221"/>
        <end position="289"/>
    </location>
</feature>
<dbReference type="EMBL" id="CP020867">
    <property type="protein sequence ID" value="ARJ56900.1"/>
    <property type="molecule type" value="Genomic_DNA"/>
</dbReference>
<dbReference type="Pfam" id="PF04991">
    <property type="entry name" value="LicD"/>
    <property type="match status" value="1"/>
</dbReference>
<dbReference type="InterPro" id="IPR052942">
    <property type="entry name" value="LPS_cholinephosphotransferase"/>
</dbReference>
<keyword evidence="1" id="KW-0175">Coiled coil</keyword>
<evidence type="ECO:0000313" key="3">
    <source>
        <dbReference type="EMBL" id="ARJ56900.1"/>
    </source>
</evidence>
<dbReference type="eggNOG" id="COG3475">
    <property type="taxonomic scope" value="Bacteria"/>
</dbReference>
<evidence type="ECO:0000313" key="4">
    <source>
        <dbReference type="Proteomes" id="UP000192902"/>
    </source>
</evidence>
<evidence type="ECO:0000256" key="1">
    <source>
        <dbReference type="SAM" id="Coils"/>
    </source>
</evidence>
<feature type="coiled-coil region" evidence="1">
    <location>
        <begin position="199"/>
        <end position="226"/>
    </location>
</feature>
<protein>
    <recommendedName>
        <fullName evidence="2">LicD/FKTN/FKRP nucleotidyltransferase domain-containing protein</fullName>
    </recommendedName>
</protein>
<dbReference type="InterPro" id="IPR011990">
    <property type="entry name" value="TPR-like_helical_dom_sf"/>
</dbReference>
<dbReference type="OrthoDB" id="9802794at2"/>
<dbReference type="PANTHER" id="PTHR43404:SF1">
    <property type="entry name" value="MNN4P"/>
    <property type="match status" value="1"/>
</dbReference>
<dbReference type="RefSeq" id="WP_051521757.1">
    <property type="nucleotide sequence ID" value="NZ_CP020867.1"/>
</dbReference>
<reference evidence="3 4" key="1">
    <citation type="submission" date="2017-04" db="EMBL/GenBank/DDBJ databases">
        <title>Complete genome sequence of the Campylobacter cuniculorum type strain LMG24588.</title>
        <authorList>
            <person name="Miller W.G."/>
            <person name="Yee E."/>
            <person name="Revez J."/>
            <person name="Bono J.L."/>
            <person name="Rossi M."/>
        </authorList>
    </citation>
    <scope>NUCLEOTIDE SEQUENCE [LARGE SCALE GENOMIC DNA]</scope>
    <source>
        <strain evidence="3 4">LMG 24588</strain>
    </source>
</reference>